<dbReference type="EMBL" id="CAADFP010000506">
    <property type="protein sequence ID" value="VFK36177.1"/>
    <property type="molecule type" value="Genomic_DNA"/>
</dbReference>
<dbReference type="AlphaFoldDB" id="A0A450Y3R4"/>
<organism evidence="1">
    <name type="scientific">Candidatus Kentrum sp. LPFa</name>
    <dbReference type="NCBI Taxonomy" id="2126335"/>
    <lineage>
        <taxon>Bacteria</taxon>
        <taxon>Pseudomonadati</taxon>
        <taxon>Pseudomonadota</taxon>
        <taxon>Gammaproteobacteria</taxon>
        <taxon>Candidatus Kentrum</taxon>
    </lineage>
</organism>
<name>A0A450Y3R4_9GAMM</name>
<reference evidence="1" key="1">
    <citation type="submission" date="2019-02" db="EMBL/GenBank/DDBJ databases">
        <authorList>
            <person name="Gruber-Vodicka R. H."/>
            <person name="Seah K. B. B."/>
        </authorList>
    </citation>
    <scope>NUCLEOTIDE SEQUENCE</scope>
    <source>
        <strain evidence="1">BECK_S426</strain>
    </source>
</reference>
<protein>
    <submittedName>
        <fullName evidence="1">Uncharacterized protein</fullName>
    </submittedName>
</protein>
<accession>A0A450Y3R4</accession>
<gene>
    <name evidence="1" type="ORF">BECKLPF1236C_GA0070990_105062</name>
</gene>
<proteinExistence type="predicted"/>
<sequence length="57" mass="6481">MSSVCNFLRIPAYRDRGFRRKMTAHSDLFVTDFPTFPESAVTIAEFTVISPESSLTH</sequence>
<evidence type="ECO:0000313" key="1">
    <source>
        <dbReference type="EMBL" id="VFK36177.1"/>
    </source>
</evidence>